<dbReference type="GeneID" id="20172149"/>
<dbReference type="Proteomes" id="UP000018817">
    <property type="component" value="Unassembled WGS sequence"/>
</dbReference>
<accession>W2R9A2</accession>
<dbReference type="OMA" id="ANDHVGN"/>
<dbReference type="EMBL" id="KI669563">
    <property type="protein sequence ID" value="ETN21791.1"/>
    <property type="molecule type" value="Genomic_DNA"/>
</dbReference>
<evidence type="ECO:0000256" key="1">
    <source>
        <dbReference type="SAM" id="MobiDB-lite"/>
    </source>
</evidence>
<feature type="region of interest" description="Disordered" evidence="1">
    <location>
        <begin position="90"/>
        <end position="150"/>
    </location>
</feature>
<evidence type="ECO:0000313" key="2">
    <source>
        <dbReference type="EMBL" id="ETN21791.1"/>
    </source>
</evidence>
<name>W2R9A2_PHYN3</name>
<proteinExistence type="predicted"/>
<gene>
    <name evidence="2" type="ORF">PPTG_01881</name>
</gene>
<sequence>MRCPGLIAQRSCHLNTLRTLLEIPIQCRCRILQAAKLSCMGCDSGVSYSQATLVVVIQDDRPNPPFACREHSPSSADEAKARGFHCVSGSSVKRHTPVSSEHSVDSVHSLANDHVGNGSKTPMRSESLADEAKGSSNVGGDEGGKPPKNLSLAEGLERAQAAKAAAKEAKESKKGMASKSPLREGRKCGEVVLRKLLYTAPELPTNGGGTPIFREVVL</sequence>
<organism evidence="2 3">
    <name type="scientific">Phytophthora nicotianae (strain INRA-310)</name>
    <name type="common">Phytophthora parasitica</name>
    <dbReference type="NCBI Taxonomy" id="761204"/>
    <lineage>
        <taxon>Eukaryota</taxon>
        <taxon>Sar</taxon>
        <taxon>Stramenopiles</taxon>
        <taxon>Oomycota</taxon>
        <taxon>Peronosporomycetes</taxon>
        <taxon>Peronosporales</taxon>
        <taxon>Peronosporaceae</taxon>
        <taxon>Phytophthora</taxon>
    </lineage>
</organism>
<feature type="compositionally biased region" description="Low complexity" evidence="1">
    <location>
        <begin position="98"/>
        <end position="109"/>
    </location>
</feature>
<dbReference type="OrthoDB" id="146335at2759"/>
<protein>
    <submittedName>
        <fullName evidence="2">Uncharacterized protein</fullName>
    </submittedName>
</protein>
<feature type="region of interest" description="Disordered" evidence="1">
    <location>
        <begin position="164"/>
        <end position="184"/>
    </location>
</feature>
<dbReference type="RefSeq" id="XP_008893523.1">
    <property type="nucleotide sequence ID" value="XM_008895275.1"/>
</dbReference>
<reference evidence="3" key="1">
    <citation type="submission" date="2011-12" db="EMBL/GenBank/DDBJ databases">
        <authorList>
            <consortium name="The Broad Institute Genome Sequencing Platform"/>
            <person name="Russ C."/>
            <person name="Tyler B."/>
            <person name="Panabieres F."/>
            <person name="Shan W."/>
            <person name="Tripathy S."/>
            <person name="Grunwald N."/>
            <person name="Machado M."/>
            <person name="Young S.K."/>
            <person name="Zeng Q."/>
            <person name="Gargeya S."/>
            <person name="Fitzgerald M."/>
            <person name="Haas B."/>
            <person name="Abouelleil A."/>
            <person name="Alvarado L."/>
            <person name="Arachchi H.M."/>
            <person name="Berlin A."/>
            <person name="Chapman S.B."/>
            <person name="Gearin G."/>
            <person name="Goldberg J."/>
            <person name="Griggs A."/>
            <person name="Gujja S."/>
            <person name="Hansen M."/>
            <person name="Heiman D."/>
            <person name="Howarth C."/>
            <person name="Larimer J."/>
            <person name="Lui A."/>
            <person name="MacDonald P.J.P."/>
            <person name="McCowen C."/>
            <person name="Montmayeur A."/>
            <person name="Murphy C."/>
            <person name="Neiman D."/>
            <person name="Pearson M."/>
            <person name="Priest M."/>
            <person name="Roberts A."/>
            <person name="Saif S."/>
            <person name="Shea T."/>
            <person name="Sisk P."/>
            <person name="Stolte C."/>
            <person name="Sykes S."/>
            <person name="Wortman J."/>
            <person name="Nusbaum C."/>
            <person name="Birren B."/>
        </authorList>
    </citation>
    <scope>NUCLEOTIDE SEQUENCE [LARGE SCALE GENOMIC DNA]</scope>
    <source>
        <strain evidence="3">INRA-310</strain>
    </source>
</reference>
<evidence type="ECO:0000313" key="3">
    <source>
        <dbReference type="Proteomes" id="UP000018817"/>
    </source>
</evidence>
<dbReference type="AlphaFoldDB" id="W2R9A2"/>
<feature type="compositionally biased region" description="Basic and acidic residues" evidence="1">
    <location>
        <begin position="165"/>
        <end position="174"/>
    </location>
</feature>
<dbReference type="VEuPathDB" id="FungiDB:PPTG_01881"/>
<reference evidence="2 3" key="2">
    <citation type="submission" date="2013-11" db="EMBL/GenBank/DDBJ databases">
        <title>The Genome Sequence of Phytophthora parasitica INRA-310.</title>
        <authorList>
            <consortium name="The Broad Institute Genomics Platform"/>
            <person name="Russ C."/>
            <person name="Tyler B."/>
            <person name="Panabieres F."/>
            <person name="Shan W."/>
            <person name="Tripathy S."/>
            <person name="Grunwald N."/>
            <person name="Machado M."/>
            <person name="Johnson C.S."/>
            <person name="Arredondo F."/>
            <person name="Hong C."/>
            <person name="Coffey M."/>
            <person name="Young S.K."/>
            <person name="Zeng Q."/>
            <person name="Gargeya S."/>
            <person name="Fitzgerald M."/>
            <person name="Abouelleil A."/>
            <person name="Alvarado L."/>
            <person name="Chapman S.B."/>
            <person name="Gainer-Dewar J."/>
            <person name="Goldberg J."/>
            <person name="Griggs A."/>
            <person name="Gujja S."/>
            <person name="Hansen M."/>
            <person name="Howarth C."/>
            <person name="Imamovic A."/>
            <person name="Ireland A."/>
            <person name="Larimer J."/>
            <person name="McCowan C."/>
            <person name="Murphy C."/>
            <person name="Pearson M."/>
            <person name="Poon T.W."/>
            <person name="Priest M."/>
            <person name="Roberts A."/>
            <person name="Saif S."/>
            <person name="Shea T."/>
            <person name="Sykes S."/>
            <person name="Wortman J."/>
            <person name="Nusbaum C."/>
            <person name="Birren B."/>
        </authorList>
    </citation>
    <scope>NUCLEOTIDE SEQUENCE [LARGE SCALE GENOMIC DNA]</scope>
    <source>
        <strain evidence="2 3">INRA-310</strain>
    </source>
</reference>